<proteinExistence type="predicted"/>
<keyword evidence="2" id="KW-1185">Reference proteome</keyword>
<dbReference type="AlphaFoldDB" id="A0A1R4H4W7"/>
<gene>
    <name evidence="1" type="ORF">CRENPOLYSF2_190011</name>
</gene>
<accession>A0A1R4H4W7</accession>
<evidence type="ECO:0000313" key="1">
    <source>
        <dbReference type="EMBL" id="SJM90870.1"/>
    </source>
</evidence>
<dbReference type="Proteomes" id="UP000195442">
    <property type="component" value="Unassembled WGS sequence"/>
</dbReference>
<dbReference type="EMBL" id="FUKJ01000101">
    <property type="protein sequence ID" value="SJM90870.1"/>
    <property type="molecule type" value="Genomic_DNA"/>
</dbReference>
<name>A0A1R4H4W7_9GAMM</name>
<organism evidence="1 2">
    <name type="scientific">Crenothrix polyspora</name>
    <dbReference type="NCBI Taxonomy" id="360316"/>
    <lineage>
        <taxon>Bacteria</taxon>
        <taxon>Pseudomonadati</taxon>
        <taxon>Pseudomonadota</taxon>
        <taxon>Gammaproteobacteria</taxon>
        <taxon>Methylococcales</taxon>
        <taxon>Crenotrichaceae</taxon>
        <taxon>Crenothrix</taxon>
    </lineage>
</organism>
<protein>
    <submittedName>
        <fullName evidence="1">Uncharacterized protein</fullName>
    </submittedName>
</protein>
<reference evidence="2" key="1">
    <citation type="submission" date="2017-02" db="EMBL/GenBank/DDBJ databases">
        <authorList>
            <person name="Daims H."/>
        </authorList>
    </citation>
    <scope>NUCLEOTIDE SEQUENCE [LARGE SCALE GENOMIC DNA]</scope>
</reference>
<sequence>MILRKRTTLEEAGLLKRVGVIVHPDAKRIKDIHSFHGLFEGFAVRTDTNFREAYEQAIQFGKVLGKRGGFMKNLMQQRICSSLVAGINTATALLAGKTLHEETDDREEDVAIQTDEERAVLELLLHWLKACAVDPKYEAVLHYLISENWLESRAVLYSASITILPAGLQMRWPCAFLKKLSVCMRGQDVVGYIKKAIVSVLKGKRLR</sequence>
<evidence type="ECO:0000313" key="2">
    <source>
        <dbReference type="Proteomes" id="UP000195442"/>
    </source>
</evidence>